<evidence type="ECO:0000256" key="1">
    <source>
        <dbReference type="SAM" id="MobiDB-lite"/>
    </source>
</evidence>
<keyword evidence="2" id="KW-0966">Cell projection</keyword>
<dbReference type="EMBL" id="SRHY01000001">
    <property type="protein sequence ID" value="TFJ94669.1"/>
    <property type="molecule type" value="Genomic_DNA"/>
</dbReference>
<organism evidence="2 3">
    <name type="scientific">Lentibacillus salicampi</name>
    <dbReference type="NCBI Taxonomy" id="175306"/>
    <lineage>
        <taxon>Bacteria</taxon>
        <taxon>Bacillati</taxon>
        <taxon>Bacillota</taxon>
        <taxon>Bacilli</taxon>
        <taxon>Bacillales</taxon>
        <taxon>Bacillaceae</taxon>
        <taxon>Lentibacillus</taxon>
    </lineage>
</organism>
<reference evidence="2 3" key="1">
    <citation type="submission" date="2019-03" db="EMBL/GenBank/DDBJ databases">
        <title>Genome sequence of Lentibacillus salicampi ATCC BAA-719.</title>
        <authorList>
            <person name="Maclea K.S."/>
            <person name="Simoes Junior M."/>
        </authorList>
    </citation>
    <scope>NUCLEOTIDE SEQUENCE [LARGE SCALE GENOMIC DNA]</scope>
    <source>
        <strain evidence="2 3">ATCC BAA-719</strain>
    </source>
</reference>
<gene>
    <name evidence="2" type="ORF">E4U82_01795</name>
</gene>
<dbReference type="AlphaFoldDB" id="A0A4Y9AFM6"/>
<dbReference type="RefSeq" id="WP_135108313.1">
    <property type="nucleotide sequence ID" value="NZ_SRHY01000001.1"/>
</dbReference>
<evidence type="ECO:0000313" key="3">
    <source>
        <dbReference type="Proteomes" id="UP000298484"/>
    </source>
</evidence>
<dbReference type="OrthoDB" id="165650at2"/>
<comment type="caution">
    <text evidence="2">The sequence shown here is derived from an EMBL/GenBank/DDBJ whole genome shotgun (WGS) entry which is preliminary data.</text>
</comment>
<dbReference type="Pfam" id="PF12611">
    <property type="entry name" value="Flagellar_put"/>
    <property type="match status" value="1"/>
</dbReference>
<protein>
    <submittedName>
        <fullName evidence="2">Flagellar protein</fullName>
    </submittedName>
</protein>
<sequence length="124" mass="14020">MDHRVHQLQQQHTMPLPSVKKSAERKTKTNFRDVLADLQDVKISKHAKKRLNDRNITINENQWQAISERMADAREKGVTDSLVLTDDAALLVSTRNNTVVTAMNKAEASSRIFTNINGAILINE</sequence>
<proteinExistence type="predicted"/>
<dbReference type="NCBIfam" id="TIGR02530">
    <property type="entry name" value="flg_new"/>
    <property type="match status" value="1"/>
</dbReference>
<name>A0A4Y9AFM6_9BACI</name>
<keyword evidence="2" id="KW-0282">Flagellum</keyword>
<keyword evidence="3" id="KW-1185">Reference proteome</keyword>
<evidence type="ECO:0000313" key="2">
    <source>
        <dbReference type="EMBL" id="TFJ94669.1"/>
    </source>
</evidence>
<dbReference type="Proteomes" id="UP000298484">
    <property type="component" value="Unassembled WGS sequence"/>
</dbReference>
<keyword evidence="2" id="KW-0969">Cilium</keyword>
<feature type="region of interest" description="Disordered" evidence="1">
    <location>
        <begin position="1"/>
        <end position="27"/>
    </location>
</feature>
<dbReference type="InterPro" id="IPR013367">
    <property type="entry name" value="Flagellar_put"/>
</dbReference>
<accession>A0A4Y9AFM6</accession>